<sequence>MRFYNKLFGVFQRLHRSEDFEGTGVGLAIVKRVIEKHGGEVWADSVLGEGTTFSFTIGEDYEND</sequence>
<dbReference type="Pfam" id="PF02518">
    <property type="entry name" value="HATPase_c"/>
    <property type="match status" value="1"/>
</dbReference>
<accession>A0A645IC74</accession>
<dbReference type="PRINTS" id="PR00344">
    <property type="entry name" value="BCTRLSENSOR"/>
</dbReference>
<dbReference type="EMBL" id="VSSQ01106122">
    <property type="protein sequence ID" value="MPN45894.1"/>
    <property type="molecule type" value="Genomic_DNA"/>
</dbReference>
<comment type="catalytic activity">
    <reaction evidence="1">
        <text>ATP + protein L-histidine = ADP + protein N-phospho-L-histidine.</text>
        <dbReference type="EC" id="2.7.13.3"/>
    </reaction>
</comment>
<keyword evidence="4" id="KW-0418">Kinase</keyword>
<dbReference type="GO" id="GO:0007234">
    <property type="term" value="P:osmosensory signaling via phosphorelay pathway"/>
    <property type="evidence" value="ECO:0007669"/>
    <property type="project" value="TreeGrafter"/>
</dbReference>
<dbReference type="EC" id="2.7.13.3" evidence="2"/>
<evidence type="ECO:0000256" key="3">
    <source>
        <dbReference type="ARBA" id="ARBA00022679"/>
    </source>
</evidence>
<organism evidence="6">
    <name type="scientific">bioreactor metagenome</name>
    <dbReference type="NCBI Taxonomy" id="1076179"/>
    <lineage>
        <taxon>unclassified sequences</taxon>
        <taxon>metagenomes</taxon>
        <taxon>ecological metagenomes</taxon>
    </lineage>
</organism>
<dbReference type="GO" id="GO:0030295">
    <property type="term" value="F:protein kinase activator activity"/>
    <property type="evidence" value="ECO:0007669"/>
    <property type="project" value="TreeGrafter"/>
</dbReference>
<evidence type="ECO:0000313" key="6">
    <source>
        <dbReference type="EMBL" id="MPN45894.1"/>
    </source>
</evidence>
<evidence type="ECO:0000256" key="1">
    <source>
        <dbReference type="ARBA" id="ARBA00000085"/>
    </source>
</evidence>
<dbReference type="InterPro" id="IPR003594">
    <property type="entry name" value="HATPase_dom"/>
</dbReference>
<dbReference type="InterPro" id="IPR050351">
    <property type="entry name" value="BphY/WalK/GraS-like"/>
</dbReference>
<dbReference type="Gene3D" id="3.30.565.10">
    <property type="entry name" value="Histidine kinase-like ATPase, C-terminal domain"/>
    <property type="match status" value="1"/>
</dbReference>
<evidence type="ECO:0000256" key="4">
    <source>
        <dbReference type="ARBA" id="ARBA00022777"/>
    </source>
</evidence>
<feature type="domain" description="Histidine kinase" evidence="5">
    <location>
        <begin position="1"/>
        <end position="61"/>
    </location>
</feature>
<dbReference type="PANTHER" id="PTHR42878:SF15">
    <property type="entry name" value="BACTERIOPHYTOCHROME"/>
    <property type="match status" value="1"/>
</dbReference>
<dbReference type="PROSITE" id="PS50109">
    <property type="entry name" value="HIS_KIN"/>
    <property type="match status" value="1"/>
</dbReference>
<dbReference type="GO" id="GO:0000156">
    <property type="term" value="F:phosphorelay response regulator activity"/>
    <property type="evidence" value="ECO:0007669"/>
    <property type="project" value="TreeGrafter"/>
</dbReference>
<proteinExistence type="predicted"/>
<reference evidence="6" key="1">
    <citation type="submission" date="2019-08" db="EMBL/GenBank/DDBJ databases">
        <authorList>
            <person name="Kucharzyk K."/>
            <person name="Murdoch R.W."/>
            <person name="Higgins S."/>
            <person name="Loffler F."/>
        </authorList>
    </citation>
    <scope>NUCLEOTIDE SEQUENCE</scope>
</reference>
<dbReference type="SUPFAM" id="SSF55874">
    <property type="entry name" value="ATPase domain of HSP90 chaperone/DNA topoisomerase II/histidine kinase"/>
    <property type="match status" value="1"/>
</dbReference>
<keyword evidence="3 6" id="KW-0808">Transferase</keyword>
<protein>
    <recommendedName>
        <fullName evidence="2">histidine kinase</fullName>
        <ecNumber evidence="2">2.7.13.3</ecNumber>
    </recommendedName>
</protein>
<dbReference type="GO" id="GO:0004673">
    <property type="term" value="F:protein histidine kinase activity"/>
    <property type="evidence" value="ECO:0007669"/>
    <property type="project" value="UniProtKB-EC"/>
</dbReference>
<name>A0A645IC74_9ZZZZ</name>
<evidence type="ECO:0000256" key="2">
    <source>
        <dbReference type="ARBA" id="ARBA00012438"/>
    </source>
</evidence>
<dbReference type="InterPro" id="IPR005467">
    <property type="entry name" value="His_kinase_dom"/>
</dbReference>
<comment type="caution">
    <text evidence="6">The sequence shown here is derived from an EMBL/GenBank/DDBJ whole genome shotgun (WGS) entry which is preliminary data.</text>
</comment>
<dbReference type="PANTHER" id="PTHR42878">
    <property type="entry name" value="TWO-COMPONENT HISTIDINE KINASE"/>
    <property type="match status" value="1"/>
</dbReference>
<dbReference type="InterPro" id="IPR036890">
    <property type="entry name" value="HATPase_C_sf"/>
</dbReference>
<dbReference type="InterPro" id="IPR004358">
    <property type="entry name" value="Sig_transdc_His_kin-like_C"/>
</dbReference>
<evidence type="ECO:0000259" key="5">
    <source>
        <dbReference type="PROSITE" id="PS50109"/>
    </source>
</evidence>
<gene>
    <name evidence="6" type="primary">cph1_3</name>
    <name evidence="6" type="ORF">SDC9_193473</name>
</gene>
<dbReference type="AlphaFoldDB" id="A0A645IC74"/>